<reference evidence="2 3" key="1">
    <citation type="submission" date="2016-07" db="EMBL/GenBank/DDBJ databases">
        <title>Pervasive Adenine N6-methylation of Active Genes in Fungi.</title>
        <authorList>
            <consortium name="DOE Joint Genome Institute"/>
            <person name="Mondo S.J."/>
            <person name="Dannebaum R.O."/>
            <person name="Kuo R.C."/>
            <person name="Labutti K."/>
            <person name="Haridas S."/>
            <person name="Kuo A."/>
            <person name="Salamov A."/>
            <person name="Ahrendt S.R."/>
            <person name="Lipzen A."/>
            <person name="Sullivan W."/>
            <person name="Andreopoulos W.B."/>
            <person name="Clum A."/>
            <person name="Lindquist E."/>
            <person name="Daum C."/>
            <person name="Ramamoorthy G.K."/>
            <person name="Gryganskyi A."/>
            <person name="Culley D."/>
            <person name="Magnuson J.K."/>
            <person name="James T.Y."/>
            <person name="O'Malley M.A."/>
            <person name="Stajich J.E."/>
            <person name="Spatafora J.W."/>
            <person name="Visel A."/>
            <person name="Grigoriev I.V."/>
        </authorList>
    </citation>
    <scope>NUCLEOTIDE SEQUENCE [LARGE SCALE GENOMIC DNA]</scope>
    <source>
        <strain evidence="2 3">CBS 115471</strain>
    </source>
</reference>
<keyword evidence="3" id="KW-1185">Reference proteome</keyword>
<dbReference type="OrthoDB" id="408152at2759"/>
<dbReference type="Pfam" id="PF17784">
    <property type="entry name" value="Sulfotransfer_4"/>
    <property type="match status" value="1"/>
</dbReference>
<sequence>MSSIAKTRLIDTLPTLDVRPRELQVLCLGMSRTGTLSLKHALTQLGYRPYHMSEALIALRRGERHLELWNEAFKAKFEGQGKPFTREEFDKFLGDFDVLEDIPSILFADEFLAMYPDAKVILTNREMEGWLASMEKTFSTILHWKTLPWLCTRDPVLWGPYVSLVNRIVAHWTKGNPGDREALRETYVEHYSRVRSMVPKERLLEFRSQDGWAPLCDFLGKEVPGEAYPRVNDAQYTVKLHKYLYWMRLWKLYRTRVGAGVAVVAAVGLGYWLNGVKGGRL</sequence>
<organism evidence="2 3">
    <name type="scientific">Clohesyomyces aquaticus</name>
    <dbReference type="NCBI Taxonomy" id="1231657"/>
    <lineage>
        <taxon>Eukaryota</taxon>
        <taxon>Fungi</taxon>
        <taxon>Dikarya</taxon>
        <taxon>Ascomycota</taxon>
        <taxon>Pezizomycotina</taxon>
        <taxon>Dothideomycetes</taxon>
        <taxon>Pleosporomycetidae</taxon>
        <taxon>Pleosporales</taxon>
        <taxon>Lindgomycetaceae</taxon>
        <taxon>Clohesyomyces</taxon>
    </lineage>
</organism>
<dbReference type="InterPro" id="IPR027417">
    <property type="entry name" value="P-loop_NTPase"/>
</dbReference>
<dbReference type="Proteomes" id="UP000193144">
    <property type="component" value="Unassembled WGS sequence"/>
</dbReference>
<evidence type="ECO:0000256" key="1">
    <source>
        <dbReference type="SAM" id="Phobius"/>
    </source>
</evidence>
<proteinExistence type="predicted"/>
<feature type="transmembrane region" description="Helical" evidence="1">
    <location>
        <begin position="257"/>
        <end position="273"/>
    </location>
</feature>
<dbReference type="SUPFAM" id="SSF52540">
    <property type="entry name" value="P-loop containing nucleoside triphosphate hydrolases"/>
    <property type="match status" value="1"/>
</dbReference>
<gene>
    <name evidence="2" type="ORF">BCR34DRAFT_260383</name>
</gene>
<dbReference type="EMBL" id="MCFA01000004">
    <property type="protein sequence ID" value="ORY19024.1"/>
    <property type="molecule type" value="Genomic_DNA"/>
</dbReference>
<dbReference type="PANTHER" id="PTHR36978">
    <property type="entry name" value="P-LOOP CONTAINING NUCLEOTIDE TRIPHOSPHATE HYDROLASE"/>
    <property type="match status" value="1"/>
</dbReference>
<dbReference type="STRING" id="1231657.A0A1Y2A983"/>
<name>A0A1Y2A983_9PLEO</name>
<accession>A0A1Y2A983</accession>
<evidence type="ECO:0000313" key="2">
    <source>
        <dbReference type="EMBL" id="ORY19024.1"/>
    </source>
</evidence>
<evidence type="ECO:0000313" key="3">
    <source>
        <dbReference type="Proteomes" id="UP000193144"/>
    </source>
</evidence>
<dbReference type="PANTHER" id="PTHR36978:SF4">
    <property type="entry name" value="P-LOOP CONTAINING NUCLEOSIDE TRIPHOSPHATE HYDROLASE PROTEIN"/>
    <property type="match status" value="1"/>
</dbReference>
<dbReference type="AlphaFoldDB" id="A0A1Y2A983"/>
<dbReference type="Gene3D" id="3.40.50.300">
    <property type="entry name" value="P-loop containing nucleotide triphosphate hydrolases"/>
    <property type="match status" value="1"/>
</dbReference>
<dbReference type="InterPro" id="IPR040632">
    <property type="entry name" value="Sulfotransfer_4"/>
</dbReference>
<keyword evidence="1" id="KW-0812">Transmembrane</keyword>
<keyword evidence="1" id="KW-0472">Membrane</keyword>
<keyword evidence="1" id="KW-1133">Transmembrane helix</keyword>
<protein>
    <submittedName>
        <fullName evidence="2">NAD dependent epimerase/dehydratase</fullName>
    </submittedName>
</protein>
<comment type="caution">
    <text evidence="2">The sequence shown here is derived from an EMBL/GenBank/DDBJ whole genome shotgun (WGS) entry which is preliminary data.</text>
</comment>